<organism evidence="1 2">
    <name type="scientific">Lactuca saligna</name>
    <name type="common">Willowleaf lettuce</name>
    <dbReference type="NCBI Taxonomy" id="75948"/>
    <lineage>
        <taxon>Eukaryota</taxon>
        <taxon>Viridiplantae</taxon>
        <taxon>Streptophyta</taxon>
        <taxon>Embryophyta</taxon>
        <taxon>Tracheophyta</taxon>
        <taxon>Spermatophyta</taxon>
        <taxon>Magnoliopsida</taxon>
        <taxon>eudicotyledons</taxon>
        <taxon>Gunneridae</taxon>
        <taxon>Pentapetalae</taxon>
        <taxon>asterids</taxon>
        <taxon>campanulids</taxon>
        <taxon>Asterales</taxon>
        <taxon>Asteraceae</taxon>
        <taxon>Cichorioideae</taxon>
        <taxon>Cichorieae</taxon>
        <taxon>Lactucinae</taxon>
        <taxon>Lactuca</taxon>
    </lineage>
</organism>
<sequence length="129" mass="14805">MKGLCFQVRNELTPRKRSLRPSKSEKETVGELRQECLSPTVVPDTDHGSIFVIQSSEKRYLFSGVGGDERRALTVEFSSHSVAFVWGFYRSSPLDQYLLVLSSQFGFHLVFTFTASSYDQQKHFWLIDC</sequence>
<accession>A0AA36EH01</accession>
<gene>
    <name evidence="1" type="ORF">LSALG_LOCUS32159</name>
</gene>
<name>A0AA36EH01_LACSI</name>
<protein>
    <submittedName>
        <fullName evidence="1">Uncharacterized protein</fullName>
    </submittedName>
</protein>
<keyword evidence="2" id="KW-1185">Reference proteome</keyword>
<evidence type="ECO:0000313" key="1">
    <source>
        <dbReference type="EMBL" id="CAI9293125.1"/>
    </source>
</evidence>
<reference evidence="1" key="1">
    <citation type="submission" date="2023-04" db="EMBL/GenBank/DDBJ databases">
        <authorList>
            <person name="Vijverberg K."/>
            <person name="Xiong W."/>
            <person name="Schranz E."/>
        </authorList>
    </citation>
    <scope>NUCLEOTIDE SEQUENCE</scope>
</reference>
<evidence type="ECO:0000313" key="2">
    <source>
        <dbReference type="Proteomes" id="UP001177003"/>
    </source>
</evidence>
<dbReference type="Proteomes" id="UP001177003">
    <property type="component" value="Chromosome 7"/>
</dbReference>
<dbReference type="EMBL" id="OX465083">
    <property type="protein sequence ID" value="CAI9293125.1"/>
    <property type="molecule type" value="Genomic_DNA"/>
</dbReference>
<dbReference type="AlphaFoldDB" id="A0AA36EH01"/>
<proteinExistence type="predicted"/>